<dbReference type="NCBIfam" id="TIGR00044">
    <property type="entry name" value="YggS family pyridoxal phosphate-dependent enzyme"/>
    <property type="match status" value="1"/>
</dbReference>
<gene>
    <name evidence="6" type="ORF">AT746_15850</name>
</gene>
<dbReference type="RefSeq" id="WP_062482209.1">
    <property type="nucleotide sequence ID" value="NZ_CP013650.1"/>
</dbReference>
<keyword evidence="7" id="KW-1185">Reference proteome</keyword>
<proteinExistence type="inferred from homology"/>
<sequence>MKTIAERLKSASDSIRQLCQSVNLPPERVKLLAVSKTKPVQDIRDAYAAGQRLFGENYVQEGVEKIQALADLDEIEWHFIGPLQSNKTRIVAEHFDWMQSLDRLKIARRLNDQRPQDMPPLNVLIQVNISHDQRKSGLENEAELFALAEQINALEHLNLRGLMAIPAAGLDDAQQLAVFMRMRRLFDGLQARYPQADTLSMGMSGDMHNAIKAGSTMVRLGTAIFGARTTAAQKNL</sequence>
<name>A0A0U3ALD5_9ALTE</name>
<dbReference type="PANTHER" id="PTHR10146:SF14">
    <property type="entry name" value="PYRIDOXAL PHOSPHATE HOMEOSTASIS PROTEIN"/>
    <property type="match status" value="1"/>
</dbReference>
<evidence type="ECO:0000313" key="6">
    <source>
        <dbReference type="EMBL" id="ALS99585.1"/>
    </source>
</evidence>
<dbReference type="KEGG" id="lal:AT746_15850"/>
<keyword evidence="1 2" id="KW-0663">Pyridoxal phosphate</keyword>
<dbReference type="STRING" id="1526571.AT746_15850"/>
<evidence type="ECO:0000259" key="5">
    <source>
        <dbReference type="Pfam" id="PF01168"/>
    </source>
</evidence>
<dbReference type="Pfam" id="PF01168">
    <property type="entry name" value="Ala_racemase_N"/>
    <property type="match status" value="1"/>
</dbReference>
<dbReference type="Proteomes" id="UP000068447">
    <property type="component" value="Chromosome"/>
</dbReference>
<dbReference type="Gene3D" id="3.20.20.10">
    <property type="entry name" value="Alanine racemase"/>
    <property type="match status" value="1"/>
</dbReference>
<comment type="cofactor">
    <cofactor evidence="3">
        <name>pyridoxal 5'-phosphate</name>
        <dbReference type="ChEBI" id="CHEBI:597326"/>
    </cofactor>
</comment>
<evidence type="ECO:0000256" key="1">
    <source>
        <dbReference type="ARBA" id="ARBA00022898"/>
    </source>
</evidence>
<comment type="similarity">
    <text evidence="2 4">Belongs to the pyridoxal phosphate-binding protein YggS/PROSC family.</text>
</comment>
<dbReference type="EMBL" id="CP013650">
    <property type="protein sequence ID" value="ALS99585.1"/>
    <property type="molecule type" value="Genomic_DNA"/>
</dbReference>
<evidence type="ECO:0000256" key="2">
    <source>
        <dbReference type="HAMAP-Rule" id="MF_02087"/>
    </source>
</evidence>
<evidence type="ECO:0000256" key="3">
    <source>
        <dbReference type="PIRSR" id="PIRSR004848-1"/>
    </source>
</evidence>
<evidence type="ECO:0000256" key="4">
    <source>
        <dbReference type="RuleBase" id="RU004514"/>
    </source>
</evidence>
<dbReference type="AlphaFoldDB" id="A0A0U3ALD5"/>
<comment type="function">
    <text evidence="2">Pyridoxal 5'-phosphate (PLP)-binding protein, which is involved in PLP homeostasis.</text>
</comment>
<dbReference type="InterPro" id="IPR029066">
    <property type="entry name" value="PLP-binding_barrel"/>
</dbReference>
<evidence type="ECO:0000313" key="7">
    <source>
        <dbReference type="Proteomes" id="UP000068447"/>
    </source>
</evidence>
<accession>A0A0U3ALD5</accession>
<dbReference type="InterPro" id="IPR001608">
    <property type="entry name" value="Ala_racemase_N"/>
</dbReference>
<dbReference type="SUPFAM" id="SSF51419">
    <property type="entry name" value="PLP-binding barrel"/>
    <property type="match status" value="1"/>
</dbReference>
<dbReference type="CDD" id="cd06824">
    <property type="entry name" value="PLPDE_III_Yggs_like"/>
    <property type="match status" value="1"/>
</dbReference>
<dbReference type="PANTHER" id="PTHR10146">
    <property type="entry name" value="PROLINE SYNTHETASE CO-TRANSCRIBED BACTERIAL HOMOLOG PROTEIN"/>
    <property type="match status" value="1"/>
</dbReference>
<dbReference type="FunFam" id="3.20.20.10:FF:000004">
    <property type="entry name" value="Pyridoxal phosphate homeostasis protein"/>
    <property type="match status" value="1"/>
</dbReference>
<feature type="domain" description="Alanine racemase N-terminal" evidence="5">
    <location>
        <begin position="26"/>
        <end position="228"/>
    </location>
</feature>
<dbReference type="InterPro" id="IPR011078">
    <property type="entry name" value="PyrdxlP_homeostasis"/>
</dbReference>
<dbReference type="OrthoDB" id="9804072at2"/>
<dbReference type="PROSITE" id="PS01211">
    <property type="entry name" value="UPF0001"/>
    <property type="match status" value="1"/>
</dbReference>
<dbReference type="GO" id="GO:0030170">
    <property type="term" value="F:pyridoxal phosphate binding"/>
    <property type="evidence" value="ECO:0007669"/>
    <property type="project" value="UniProtKB-UniRule"/>
</dbReference>
<dbReference type="PIRSF" id="PIRSF004848">
    <property type="entry name" value="YBL036c_PLPDEIII"/>
    <property type="match status" value="1"/>
</dbReference>
<protein>
    <recommendedName>
        <fullName evidence="2">Pyridoxal phosphate homeostasis protein</fullName>
        <shortName evidence="2">PLP homeostasis protein</shortName>
    </recommendedName>
</protein>
<dbReference type="HAMAP" id="MF_02087">
    <property type="entry name" value="PLP_homeostasis"/>
    <property type="match status" value="1"/>
</dbReference>
<organism evidence="6 7">
    <name type="scientific">Lacimicrobium alkaliphilum</name>
    <dbReference type="NCBI Taxonomy" id="1526571"/>
    <lineage>
        <taxon>Bacteria</taxon>
        <taxon>Pseudomonadati</taxon>
        <taxon>Pseudomonadota</taxon>
        <taxon>Gammaproteobacteria</taxon>
        <taxon>Alteromonadales</taxon>
        <taxon>Alteromonadaceae</taxon>
        <taxon>Lacimicrobium</taxon>
    </lineage>
</organism>
<reference evidence="6 7" key="1">
    <citation type="submission" date="2015-12" db="EMBL/GenBank/DDBJ databases">
        <title>Complete genome of Lacimicrobium alkaliphilum KCTC 32984.</title>
        <authorList>
            <person name="Kim S.-G."/>
            <person name="Lee Y.-J."/>
        </authorList>
    </citation>
    <scope>NUCLEOTIDE SEQUENCE [LARGE SCALE GENOMIC DNA]</scope>
    <source>
        <strain evidence="6 7">YelD216</strain>
    </source>
</reference>
<feature type="modified residue" description="N6-(pyridoxal phosphate)lysine" evidence="2 3">
    <location>
        <position position="36"/>
    </location>
</feature>